<name>A0A963YUJ0_9PROT</name>
<reference evidence="3" key="2">
    <citation type="submission" date="2021-01" db="EMBL/GenBank/DDBJ databases">
        <authorList>
            <person name="Mieszkin S."/>
            <person name="Pouder E."/>
            <person name="Alain K."/>
        </authorList>
    </citation>
    <scope>NUCLEOTIDE SEQUENCE</scope>
    <source>
        <strain evidence="3">HW T2.11</strain>
    </source>
</reference>
<evidence type="ECO:0000313" key="4">
    <source>
        <dbReference type="Proteomes" id="UP000708298"/>
    </source>
</evidence>
<keyword evidence="1" id="KW-0732">Signal</keyword>
<dbReference type="Pfam" id="PF13628">
    <property type="entry name" value="DUF4142"/>
    <property type="match status" value="1"/>
</dbReference>
<dbReference type="PANTHER" id="PTHR38593:SF1">
    <property type="entry name" value="BLR2558 PROTEIN"/>
    <property type="match status" value="1"/>
</dbReference>
<evidence type="ECO:0000259" key="2">
    <source>
        <dbReference type="Pfam" id="PF13628"/>
    </source>
</evidence>
<dbReference type="InterPro" id="IPR012347">
    <property type="entry name" value="Ferritin-like"/>
</dbReference>
<dbReference type="Gene3D" id="1.20.1260.10">
    <property type="match status" value="1"/>
</dbReference>
<reference evidence="3" key="1">
    <citation type="journal article" date="2021" name="Microorganisms">
        <title>Acidisoma silvae sp. nov. and Acidisomacellulosilytica sp. nov., Two Acidophilic Bacteria Isolated from Decaying Wood, Hydrolyzing Cellulose and Producing Poly-3-hydroxybutyrate.</title>
        <authorList>
            <person name="Mieszkin S."/>
            <person name="Pouder E."/>
            <person name="Uroz S."/>
            <person name="Simon-Colin C."/>
            <person name="Alain K."/>
        </authorList>
    </citation>
    <scope>NUCLEOTIDE SEQUENCE</scope>
    <source>
        <strain evidence="3">HW T2.11</strain>
    </source>
</reference>
<proteinExistence type="predicted"/>
<accession>A0A963YUJ0</accession>
<keyword evidence="4" id="KW-1185">Reference proteome</keyword>
<dbReference type="Proteomes" id="UP000708298">
    <property type="component" value="Unassembled WGS sequence"/>
</dbReference>
<protein>
    <submittedName>
        <fullName evidence="3">DUF4142 domain-containing protein</fullName>
    </submittedName>
</protein>
<feature type="signal peptide" evidence="1">
    <location>
        <begin position="1"/>
        <end position="23"/>
    </location>
</feature>
<dbReference type="RefSeq" id="WP_227322775.1">
    <property type="nucleotide sequence ID" value="NZ_JAESVB010000010.1"/>
</dbReference>
<comment type="caution">
    <text evidence="3">The sequence shown here is derived from an EMBL/GenBank/DDBJ whole genome shotgun (WGS) entry which is preliminary data.</text>
</comment>
<evidence type="ECO:0000256" key="1">
    <source>
        <dbReference type="SAM" id="SignalP"/>
    </source>
</evidence>
<dbReference type="EMBL" id="JAESVB010000010">
    <property type="protein sequence ID" value="MCB8877121.1"/>
    <property type="molecule type" value="Genomic_DNA"/>
</dbReference>
<feature type="chain" id="PRO_5038029704" evidence="1">
    <location>
        <begin position="24"/>
        <end position="167"/>
    </location>
</feature>
<sequence>MKHILLAAMASAAIGVTTMAAFAADTVSAADRTFIAAVSQGGMFEVAAGQAGAKLGMTQDIRDQGATEAHDHALVGAKLKDIAAAAGVSFPDTLNTQFQQELDALTSLSGRAFDTRYLSDMKAIHAKDGAAFAQEAKTGTDPKLRAFAAETHRIVLRHIGELDAVGP</sequence>
<gene>
    <name evidence="3" type="ORF">ASILVAE211_18140</name>
</gene>
<evidence type="ECO:0000313" key="3">
    <source>
        <dbReference type="EMBL" id="MCB8877121.1"/>
    </source>
</evidence>
<organism evidence="3 4">
    <name type="scientific">Acidisoma silvae</name>
    <dbReference type="NCBI Taxonomy" id="2802396"/>
    <lineage>
        <taxon>Bacteria</taxon>
        <taxon>Pseudomonadati</taxon>
        <taxon>Pseudomonadota</taxon>
        <taxon>Alphaproteobacteria</taxon>
        <taxon>Acetobacterales</taxon>
        <taxon>Acidocellaceae</taxon>
        <taxon>Acidisoma</taxon>
    </lineage>
</organism>
<feature type="domain" description="DUF4142" evidence="2">
    <location>
        <begin position="30"/>
        <end position="162"/>
    </location>
</feature>
<dbReference type="AlphaFoldDB" id="A0A963YUJ0"/>
<dbReference type="PANTHER" id="PTHR38593">
    <property type="entry name" value="BLR2558 PROTEIN"/>
    <property type="match status" value="1"/>
</dbReference>
<dbReference type="InterPro" id="IPR025419">
    <property type="entry name" value="DUF4142"/>
</dbReference>